<feature type="compositionally biased region" description="Low complexity" evidence="6">
    <location>
        <begin position="43"/>
        <end position="52"/>
    </location>
</feature>
<dbReference type="Pfam" id="PF04024">
    <property type="entry name" value="PspC"/>
    <property type="match status" value="1"/>
</dbReference>
<feature type="transmembrane region" description="Helical" evidence="7">
    <location>
        <begin position="91"/>
        <end position="114"/>
    </location>
</feature>
<keyword evidence="11" id="KW-1185">Reference proteome</keyword>
<feature type="domain" description="SHOCT" evidence="9">
    <location>
        <begin position="5"/>
        <end position="31"/>
    </location>
</feature>
<feature type="domain" description="Phage shock protein PspC N-terminal" evidence="8">
    <location>
        <begin position="62"/>
        <end position="117"/>
    </location>
</feature>
<protein>
    <submittedName>
        <fullName evidence="10">PspC domain-containing protein</fullName>
    </submittedName>
</protein>
<evidence type="ECO:0000256" key="6">
    <source>
        <dbReference type="SAM" id="MobiDB-lite"/>
    </source>
</evidence>
<dbReference type="EMBL" id="JAQQXS010000014">
    <property type="protein sequence ID" value="MDC8786556.1"/>
    <property type="molecule type" value="Genomic_DNA"/>
</dbReference>
<keyword evidence="3 7" id="KW-0812">Transmembrane</keyword>
<sequence>MSYSDELAKLAELHQRGVLSDEEFARAKGRVLGDGGSPGAQQGGATADAARATSEEPSLNEFKRSRDDRWLGGVCGGIAELTATPTWLWRLMFTLLVVCAGSGVLVYLLLWIFVPEAD</sequence>
<evidence type="ECO:0000256" key="7">
    <source>
        <dbReference type="SAM" id="Phobius"/>
    </source>
</evidence>
<evidence type="ECO:0000313" key="10">
    <source>
        <dbReference type="EMBL" id="MDC8786556.1"/>
    </source>
</evidence>
<evidence type="ECO:0000256" key="4">
    <source>
        <dbReference type="ARBA" id="ARBA00022989"/>
    </source>
</evidence>
<evidence type="ECO:0000256" key="1">
    <source>
        <dbReference type="ARBA" id="ARBA00004162"/>
    </source>
</evidence>
<reference evidence="10 11" key="1">
    <citation type="submission" date="2022-10" db="EMBL/GenBank/DDBJ databases">
        <title>paucibacter sp. hw8 Genome sequencing.</title>
        <authorList>
            <person name="Park S."/>
        </authorList>
    </citation>
    <scope>NUCLEOTIDE SEQUENCE [LARGE SCALE GENOMIC DNA]</scope>
    <source>
        <strain evidence="11">hw8</strain>
    </source>
</reference>
<accession>A0ABT5KUS3</accession>
<evidence type="ECO:0000256" key="2">
    <source>
        <dbReference type="ARBA" id="ARBA00022475"/>
    </source>
</evidence>
<dbReference type="PANTHER" id="PTHR33885">
    <property type="entry name" value="PHAGE SHOCK PROTEIN C"/>
    <property type="match status" value="1"/>
</dbReference>
<dbReference type="PANTHER" id="PTHR33885:SF3">
    <property type="entry name" value="PHAGE SHOCK PROTEIN C"/>
    <property type="match status" value="1"/>
</dbReference>
<keyword evidence="4 7" id="KW-1133">Transmembrane helix</keyword>
<dbReference type="Proteomes" id="UP001219862">
    <property type="component" value="Unassembled WGS sequence"/>
</dbReference>
<keyword evidence="5 7" id="KW-0472">Membrane</keyword>
<comment type="caution">
    <text evidence="10">The sequence shown here is derived from an EMBL/GenBank/DDBJ whole genome shotgun (WGS) entry which is preliminary data.</text>
</comment>
<name>A0ABT5KUS3_9BURK</name>
<organism evidence="10 11">
    <name type="scientific">Roseateles koreensis</name>
    <dbReference type="NCBI Taxonomy" id="2987526"/>
    <lineage>
        <taxon>Bacteria</taxon>
        <taxon>Pseudomonadati</taxon>
        <taxon>Pseudomonadota</taxon>
        <taxon>Betaproteobacteria</taxon>
        <taxon>Burkholderiales</taxon>
        <taxon>Sphaerotilaceae</taxon>
        <taxon>Roseateles</taxon>
    </lineage>
</organism>
<dbReference type="InterPro" id="IPR052027">
    <property type="entry name" value="PspC"/>
</dbReference>
<evidence type="ECO:0000256" key="3">
    <source>
        <dbReference type="ARBA" id="ARBA00022692"/>
    </source>
</evidence>
<feature type="compositionally biased region" description="Gly residues" evidence="6">
    <location>
        <begin position="32"/>
        <end position="42"/>
    </location>
</feature>
<dbReference type="InterPro" id="IPR007168">
    <property type="entry name" value="Phageshock_PspC_N"/>
</dbReference>
<proteinExistence type="predicted"/>
<evidence type="ECO:0000313" key="11">
    <source>
        <dbReference type="Proteomes" id="UP001219862"/>
    </source>
</evidence>
<comment type="subcellular location">
    <subcellularLocation>
        <location evidence="1">Cell membrane</location>
        <topology evidence="1">Single-pass membrane protein</topology>
    </subcellularLocation>
</comment>
<dbReference type="InterPro" id="IPR018649">
    <property type="entry name" value="SHOCT"/>
</dbReference>
<keyword evidence="2" id="KW-1003">Cell membrane</keyword>
<evidence type="ECO:0000259" key="9">
    <source>
        <dbReference type="Pfam" id="PF09851"/>
    </source>
</evidence>
<evidence type="ECO:0000259" key="8">
    <source>
        <dbReference type="Pfam" id="PF04024"/>
    </source>
</evidence>
<dbReference type="RefSeq" id="WP_273597669.1">
    <property type="nucleotide sequence ID" value="NZ_JAQQXS010000014.1"/>
</dbReference>
<evidence type="ECO:0000256" key="5">
    <source>
        <dbReference type="ARBA" id="ARBA00023136"/>
    </source>
</evidence>
<feature type="region of interest" description="Disordered" evidence="6">
    <location>
        <begin position="31"/>
        <end position="64"/>
    </location>
</feature>
<gene>
    <name evidence="10" type="ORF">PRZ01_15305</name>
</gene>
<dbReference type="Pfam" id="PF09851">
    <property type="entry name" value="SHOCT"/>
    <property type="match status" value="1"/>
</dbReference>